<keyword evidence="5" id="KW-0539">Nucleus</keyword>
<feature type="region of interest" description="Disordered" evidence="6">
    <location>
        <begin position="592"/>
        <end position="613"/>
    </location>
</feature>
<reference evidence="8" key="1">
    <citation type="submission" date="2021-07" db="EMBL/GenBank/DDBJ databases">
        <authorList>
            <person name="Catto M.A."/>
            <person name="Jacobson A."/>
            <person name="Kennedy G."/>
            <person name="Labadie P."/>
            <person name="Hunt B.G."/>
            <person name="Srinivasan R."/>
        </authorList>
    </citation>
    <scope>NUCLEOTIDE SEQUENCE</scope>
    <source>
        <strain evidence="8">PL_HMW_Pooled</strain>
        <tissue evidence="8">Head</tissue>
    </source>
</reference>
<evidence type="ECO:0000313" key="8">
    <source>
        <dbReference type="EMBL" id="KAK3911914.1"/>
    </source>
</evidence>
<evidence type="ECO:0000256" key="3">
    <source>
        <dbReference type="ARBA" id="ARBA00022771"/>
    </source>
</evidence>
<dbReference type="PANTHER" id="PTHR46481:SF10">
    <property type="entry name" value="ZINC FINGER BED DOMAIN-CONTAINING PROTEIN 39"/>
    <property type="match status" value="1"/>
</dbReference>
<dbReference type="GO" id="GO:0046983">
    <property type="term" value="F:protein dimerization activity"/>
    <property type="evidence" value="ECO:0007669"/>
    <property type="project" value="InterPro"/>
</dbReference>
<feature type="region of interest" description="Disordered" evidence="6">
    <location>
        <begin position="124"/>
        <end position="161"/>
    </location>
</feature>
<dbReference type="AlphaFoldDB" id="A0AAE1LAT3"/>
<evidence type="ECO:0000256" key="4">
    <source>
        <dbReference type="ARBA" id="ARBA00022833"/>
    </source>
</evidence>
<evidence type="ECO:0000256" key="1">
    <source>
        <dbReference type="ARBA" id="ARBA00004123"/>
    </source>
</evidence>
<keyword evidence="3" id="KW-0863">Zinc-finger</keyword>
<feature type="compositionally biased region" description="Low complexity" evidence="6">
    <location>
        <begin position="601"/>
        <end position="613"/>
    </location>
</feature>
<dbReference type="InterPro" id="IPR052035">
    <property type="entry name" value="ZnF_BED_domain_contain"/>
</dbReference>
<sequence>MSATGGEERTSRDSQDKDHDFDPTSYVDTELSDGESQNDNDVSYGPSATASGLWNYFEVDKKPVDKGQVAPAICKINVGTAENVKKCGHSCKRTGGNTSSMKSHLKTKHNAIFLKYMMKSTDSSCTTSTSQEPEDTAATSSTSSKTIAQRNEALTRSDSSKVTTARRQATLSFTKLDKKTIDDCAMGGAYLLAAECLPYSLVDSDGFRKFVEVLRPGLGRAFPGRRAMTDNYIPRMYIETVETIKSLLKEADYISLTMDGWTSVAKEAFIGATAHFINLAWELVSVTLGCMPTDESHTAANLAEFTESMLQQWNIKKDSVSSVTVDNGANFVAAVRELGIPIIKCFAHSLQLGIASVYDHGSVKPVIKKVTQILNTVNASSSLRLDMFQTAKAMGRECVQIPLSCKTRWWTLLRTAVAVNRNLPQLRIVLAKERRTADRRRPVTYSHLLFTAEEEDVLRLLLSILEPLEAVTEDLSSETYVTGSAILPLVNAIDQILQRAVVEVETDSLEFENMEKDDLTKDLAALIKVSLLDRYINFQGTGLLATDGRKSYRHLTITSFVDPRFKDTFLESEPEKNEVKKYVEEECVALSPREPSETAASGNSNDSISISPPKKSKVVGLAAIFQRLPSTETVLERTPTEKARLEIAAYTRLPVLDMTQNPLQWWKVHAHSMPLLAKVARKHLCGQGSSVPSERVFSKGGNVVDDYRTCLTGEHVNQLVFLSMNKRFISVPKSKPGLK</sequence>
<evidence type="ECO:0000259" key="7">
    <source>
        <dbReference type="Pfam" id="PF05699"/>
    </source>
</evidence>
<feature type="compositionally biased region" description="Basic and acidic residues" evidence="6">
    <location>
        <begin position="1"/>
        <end position="22"/>
    </location>
</feature>
<accession>A0AAE1LAT3</accession>
<keyword evidence="4" id="KW-0862">Zinc</keyword>
<dbReference type="SUPFAM" id="SSF53098">
    <property type="entry name" value="Ribonuclease H-like"/>
    <property type="match status" value="1"/>
</dbReference>
<protein>
    <submittedName>
        <fullName evidence="8">E3 SUMO-protein ligase ZBED1</fullName>
    </submittedName>
</protein>
<feature type="domain" description="HAT C-terminal dimerisation" evidence="7">
    <location>
        <begin position="649"/>
        <end position="722"/>
    </location>
</feature>
<dbReference type="SMART" id="SM00614">
    <property type="entry name" value="ZnF_BED"/>
    <property type="match status" value="1"/>
</dbReference>
<dbReference type="Proteomes" id="UP001219518">
    <property type="component" value="Unassembled WGS sequence"/>
</dbReference>
<dbReference type="EMBL" id="JAHWGI010000287">
    <property type="protein sequence ID" value="KAK3911914.1"/>
    <property type="molecule type" value="Genomic_DNA"/>
</dbReference>
<dbReference type="GO" id="GO:0016874">
    <property type="term" value="F:ligase activity"/>
    <property type="evidence" value="ECO:0007669"/>
    <property type="project" value="UniProtKB-KW"/>
</dbReference>
<dbReference type="Pfam" id="PF05699">
    <property type="entry name" value="Dimer_Tnp_hAT"/>
    <property type="match status" value="1"/>
</dbReference>
<keyword evidence="9" id="KW-1185">Reference proteome</keyword>
<evidence type="ECO:0000256" key="2">
    <source>
        <dbReference type="ARBA" id="ARBA00022723"/>
    </source>
</evidence>
<dbReference type="InterPro" id="IPR008906">
    <property type="entry name" value="HATC_C_dom"/>
</dbReference>
<reference evidence="8" key="2">
    <citation type="journal article" date="2023" name="BMC Genomics">
        <title>Pest status, molecular evolution, and epigenetic factors derived from the genome assembly of Frankliniella fusca, a thysanopteran phytovirus vector.</title>
        <authorList>
            <person name="Catto M.A."/>
            <person name="Labadie P.E."/>
            <person name="Jacobson A.L."/>
            <person name="Kennedy G.G."/>
            <person name="Srinivasan R."/>
            <person name="Hunt B.G."/>
        </authorList>
    </citation>
    <scope>NUCLEOTIDE SEQUENCE</scope>
    <source>
        <strain evidence="8">PL_HMW_Pooled</strain>
    </source>
</reference>
<comment type="caution">
    <text evidence="8">The sequence shown here is derived from an EMBL/GenBank/DDBJ whole genome shotgun (WGS) entry which is preliminary data.</text>
</comment>
<keyword evidence="2" id="KW-0479">Metal-binding</keyword>
<feature type="compositionally biased region" description="Low complexity" evidence="6">
    <location>
        <begin position="124"/>
        <end position="146"/>
    </location>
</feature>
<feature type="region of interest" description="Disordered" evidence="6">
    <location>
        <begin position="1"/>
        <end position="45"/>
    </location>
</feature>
<dbReference type="InterPro" id="IPR012337">
    <property type="entry name" value="RNaseH-like_sf"/>
</dbReference>
<evidence type="ECO:0000256" key="5">
    <source>
        <dbReference type="ARBA" id="ARBA00023242"/>
    </source>
</evidence>
<dbReference type="GO" id="GO:0005634">
    <property type="term" value="C:nucleus"/>
    <property type="evidence" value="ECO:0007669"/>
    <property type="project" value="UniProtKB-SubCell"/>
</dbReference>
<name>A0AAE1LAT3_9NEOP</name>
<organism evidence="8 9">
    <name type="scientific">Frankliniella fusca</name>
    <dbReference type="NCBI Taxonomy" id="407009"/>
    <lineage>
        <taxon>Eukaryota</taxon>
        <taxon>Metazoa</taxon>
        <taxon>Ecdysozoa</taxon>
        <taxon>Arthropoda</taxon>
        <taxon>Hexapoda</taxon>
        <taxon>Insecta</taxon>
        <taxon>Pterygota</taxon>
        <taxon>Neoptera</taxon>
        <taxon>Paraneoptera</taxon>
        <taxon>Thysanoptera</taxon>
        <taxon>Terebrantia</taxon>
        <taxon>Thripoidea</taxon>
        <taxon>Thripidae</taxon>
        <taxon>Frankliniella</taxon>
    </lineage>
</organism>
<evidence type="ECO:0000256" key="6">
    <source>
        <dbReference type="SAM" id="MobiDB-lite"/>
    </source>
</evidence>
<comment type="subcellular location">
    <subcellularLocation>
        <location evidence="1">Nucleus</location>
    </subcellularLocation>
</comment>
<keyword evidence="8" id="KW-0436">Ligase</keyword>
<gene>
    <name evidence="8" type="ORF">KUF71_004594</name>
</gene>
<proteinExistence type="predicted"/>
<dbReference type="PANTHER" id="PTHR46481">
    <property type="entry name" value="ZINC FINGER BED DOMAIN-CONTAINING PROTEIN 4"/>
    <property type="match status" value="1"/>
</dbReference>
<evidence type="ECO:0000313" key="9">
    <source>
        <dbReference type="Proteomes" id="UP001219518"/>
    </source>
</evidence>
<dbReference type="GO" id="GO:0008270">
    <property type="term" value="F:zinc ion binding"/>
    <property type="evidence" value="ECO:0007669"/>
    <property type="project" value="UniProtKB-KW"/>
</dbReference>